<name>A0A420X0U4_9GAMM</name>
<dbReference type="Proteomes" id="UP000281975">
    <property type="component" value="Unassembled WGS sequence"/>
</dbReference>
<keyword evidence="4" id="KW-1185">Reference proteome</keyword>
<dbReference type="Pfam" id="PF11075">
    <property type="entry name" value="DUF2780"/>
    <property type="match status" value="1"/>
</dbReference>
<sequence>MKKRIVAVATALTALGTTPTMAFTLNDVGNAMQALDQPSSNQQQARSTARDSSGSGLSQQVLDAFGSRQADQSLSNRQQATVAGTTPNNLDQASELISTLTSQLGVTRQQAIGGSAALLASAKNQLGSDQFNQLSNQAPGIDGLLSSARAATSASGGSGSLLSTLSGLGGGGNEAGSGSLTGAAFSALGIDSSVASRFAPTMLQYFSGQGVGSSLLGQLAGIWGTSLPGSG</sequence>
<proteinExistence type="predicted"/>
<feature type="signal peptide" evidence="2">
    <location>
        <begin position="1"/>
        <end position="22"/>
    </location>
</feature>
<dbReference type="OrthoDB" id="8546843at2"/>
<evidence type="ECO:0000313" key="4">
    <source>
        <dbReference type="Proteomes" id="UP000281975"/>
    </source>
</evidence>
<dbReference type="RefSeq" id="WP_121170578.1">
    <property type="nucleotide sequence ID" value="NZ_RBIN01000001.1"/>
</dbReference>
<organism evidence="3 4">
    <name type="scientific">Kushneria sinocarnis</name>
    <dbReference type="NCBI Taxonomy" id="595502"/>
    <lineage>
        <taxon>Bacteria</taxon>
        <taxon>Pseudomonadati</taxon>
        <taxon>Pseudomonadota</taxon>
        <taxon>Gammaproteobacteria</taxon>
        <taxon>Oceanospirillales</taxon>
        <taxon>Halomonadaceae</taxon>
        <taxon>Kushneria</taxon>
    </lineage>
</organism>
<keyword evidence="2" id="KW-0732">Signal</keyword>
<evidence type="ECO:0000256" key="1">
    <source>
        <dbReference type="SAM" id="MobiDB-lite"/>
    </source>
</evidence>
<reference evidence="3 4" key="1">
    <citation type="submission" date="2018-10" db="EMBL/GenBank/DDBJ databases">
        <title>Genomic Encyclopedia of Type Strains, Phase IV (KMG-IV): sequencing the most valuable type-strain genomes for metagenomic binning, comparative biology and taxonomic classification.</title>
        <authorList>
            <person name="Goeker M."/>
        </authorList>
    </citation>
    <scope>NUCLEOTIDE SEQUENCE [LARGE SCALE GENOMIC DNA]</scope>
    <source>
        <strain evidence="3 4">DSM 23229</strain>
    </source>
</reference>
<feature type="region of interest" description="Disordered" evidence="1">
    <location>
        <begin position="36"/>
        <end position="88"/>
    </location>
</feature>
<comment type="caution">
    <text evidence="3">The sequence shown here is derived from an EMBL/GenBank/DDBJ whole genome shotgun (WGS) entry which is preliminary data.</text>
</comment>
<dbReference type="EMBL" id="RBIN01000001">
    <property type="protein sequence ID" value="RKR07476.1"/>
    <property type="molecule type" value="Genomic_DNA"/>
</dbReference>
<feature type="chain" id="PRO_5019259381" evidence="2">
    <location>
        <begin position="23"/>
        <end position="231"/>
    </location>
</feature>
<feature type="compositionally biased region" description="Polar residues" evidence="1">
    <location>
        <begin position="36"/>
        <end position="61"/>
    </location>
</feature>
<accession>A0A420X0U4</accession>
<evidence type="ECO:0000313" key="3">
    <source>
        <dbReference type="EMBL" id="RKR07476.1"/>
    </source>
</evidence>
<gene>
    <name evidence="3" type="ORF">C7446_0288</name>
</gene>
<protein>
    <submittedName>
        <fullName evidence="3">Uncharacterized protein VcgC/VcgE DUF2780</fullName>
    </submittedName>
</protein>
<evidence type="ECO:0000256" key="2">
    <source>
        <dbReference type="SAM" id="SignalP"/>
    </source>
</evidence>
<feature type="compositionally biased region" description="Polar residues" evidence="1">
    <location>
        <begin position="69"/>
        <end position="88"/>
    </location>
</feature>
<dbReference type="InterPro" id="IPR021302">
    <property type="entry name" value="DUF2780_VcgC/VcgE"/>
</dbReference>
<dbReference type="AlphaFoldDB" id="A0A420X0U4"/>